<keyword evidence="1" id="KW-1133">Transmembrane helix</keyword>
<proteinExistence type="predicted"/>
<keyword evidence="1" id="KW-0812">Transmembrane</keyword>
<feature type="transmembrane region" description="Helical" evidence="1">
    <location>
        <begin position="39"/>
        <end position="59"/>
    </location>
</feature>
<dbReference type="Proteomes" id="UP000248961">
    <property type="component" value="Unassembled WGS sequence"/>
</dbReference>
<evidence type="ECO:0000313" key="3">
    <source>
        <dbReference type="Proteomes" id="UP000248961"/>
    </source>
</evidence>
<gene>
    <name evidence="2" type="ORF">BO97DRAFT_72424</name>
</gene>
<evidence type="ECO:0000313" key="2">
    <source>
        <dbReference type="EMBL" id="RAL16670.1"/>
    </source>
</evidence>
<accession>A0A395I8S2</accession>
<sequence>MKPLSLGFSFSVWCFCLIVFKWVYFAVCSGLQKKNYAELCCCFCSFCGLYLLFVLHLLWLHSYPLYIPLVAYVAYVPHAVMLFHFLGLK</sequence>
<keyword evidence="1" id="KW-0472">Membrane</keyword>
<dbReference type="AlphaFoldDB" id="A0A395I8S2"/>
<feature type="transmembrane region" description="Helical" evidence="1">
    <location>
        <begin position="65"/>
        <end position="86"/>
    </location>
</feature>
<reference evidence="2 3" key="1">
    <citation type="submission" date="2018-02" db="EMBL/GenBank/DDBJ databases">
        <title>The genomes of Aspergillus section Nigri reveals drivers in fungal speciation.</title>
        <authorList>
            <consortium name="DOE Joint Genome Institute"/>
            <person name="Vesth T.C."/>
            <person name="Nybo J."/>
            <person name="Theobald S."/>
            <person name="Brandl J."/>
            <person name="Frisvad J.C."/>
            <person name="Nielsen K.F."/>
            <person name="Lyhne E.K."/>
            <person name="Kogle M.E."/>
            <person name="Kuo A."/>
            <person name="Riley R."/>
            <person name="Clum A."/>
            <person name="Nolan M."/>
            <person name="Lipzen A."/>
            <person name="Salamov A."/>
            <person name="Henrissat B."/>
            <person name="Wiebenga A."/>
            <person name="De vries R.P."/>
            <person name="Grigoriev I.V."/>
            <person name="Mortensen U.H."/>
            <person name="Andersen M.R."/>
            <person name="Baker S.E."/>
        </authorList>
    </citation>
    <scope>NUCLEOTIDE SEQUENCE [LARGE SCALE GENOMIC DNA]</scope>
    <source>
        <strain evidence="2 3">CBS 101889</strain>
    </source>
</reference>
<organism evidence="2 3">
    <name type="scientific">Aspergillus homomorphus (strain CBS 101889)</name>
    <dbReference type="NCBI Taxonomy" id="1450537"/>
    <lineage>
        <taxon>Eukaryota</taxon>
        <taxon>Fungi</taxon>
        <taxon>Dikarya</taxon>
        <taxon>Ascomycota</taxon>
        <taxon>Pezizomycotina</taxon>
        <taxon>Eurotiomycetes</taxon>
        <taxon>Eurotiomycetidae</taxon>
        <taxon>Eurotiales</taxon>
        <taxon>Aspergillaceae</taxon>
        <taxon>Aspergillus</taxon>
        <taxon>Aspergillus subgen. Circumdati</taxon>
    </lineage>
</organism>
<feature type="transmembrane region" description="Helical" evidence="1">
    <location>
        <begin position="6"/>
        <end position="27"/>
    </location>
</feature>
<dbReference type="RefSeq" id="XP_025555824.1">
    <property type="nucleotide sequence ID" value="XM_025701018.1"/>
</dbReference>
<dbReference type="GeneID" id="37205307"/>
<protein>
    <submittedName>
        <fullName evidence="2">Uncharacterized protein</fullName>
    </submittedName>
</protein>
<dbReference type="EMBL" id="KZ824268">
    <property type="protein sequence ID" value="RAL16670.1"/>
    <property type="molecule type" value="Genomic_DNA"/>
</dbReference>
<name>A0A395I8S2_ASPHC</name>
<evidence type="ECO:0000256" key="1">
    <source>
        <dbReference type="SAM" id="Phobius"/>
    </source>
</evidence>
<keyword evidence="3" id="KW-1185">Reference proteome</keyword>
<dbReference type="VEuPathDB" id="FungiDB:BO97DRAFT_72424"/>